<dbReference type="EMBL" id="FODE01000046">
    <property type="protein sequence ID" value="SEO21150.1"/>
    <property type="molecule type" value="Genomic_DNA"/>
</dbReference>
<keyword evidence="3" id="KW-1185">Reference proteome</keyword>
<dbReference type="STRING" id="34002.SAMN04489859_10467"/>
<evidence type="ECO:0000313" key="3">
    <source>
        <dbReference type="Proteomes" id="UP000199054"/>
    </source>
</evidence>
<name>A0A1H8MV69_9RHOB</name>
<feature type="domain" description="T6SS Transcription factor RovC-like DNA binding" evidence="1">
    <location>
        <begin position="99"/>
        <end position="202"/>
    </location>
</feature>
<reference evidence="2 3" key="1">
    <citation type="submission" date="2016-10" db="EMBL/GenBank/DDBJ databases">
        <authorList>
            <person name="de Groot N.N."/>
        </authorList>
    </citation>
    <scope>NUCLEOTIDE SEQUENCE [LARGE SCALE GENOMIC DNA]</scope>
    <source>
        <strain evidence="2 3">DSM 8512</strain>
    </source>
</reference>
<accession>A0A1H8MV69</accession>
<dbReference type="RefSeq" id="WP_244519348.1">
    <property type="nucleotide sequence ID" value="NZ_CP067124.1"/>
</dbReference>
<sequence>MPDIFPFRMMASVAGGYDFQADPQHSALDQPVIWSPLANPAVLMLGATPDFLTTSSAALSVDPVDVIRGPEGAYGACRDGDGQYLILAETGSAAQPAIVLPLDDDLPDRLEAVLRLWHVLAAKPVRRDPRMTPYQRRRFRLMMQAADGNANHATYREIAIAIYGEKRVRAEPWKTSALRASVIALVRSAITLIDGGYQDLLRHRRKP</sequence>
<dbReference type="AlphaFoldDB" id="A0A1H8MV69"/>
<evidence type="ECO:0000313" key="2">
    <source>
        <dbReference type="EMBL" id="SEO21150.1"/>
    </source>
</evidence>
<organism evidence="2 3">
    <name type="scientific">Paracoccus alcaliphilus</name>
    <dbReference type="NCBI Taxonomy" id="34002"/>
    <lineage>
        <taxon>Bacteria</taxon>
        <taxon>Pseudomonadati</taxon>
        <taxon>Pseudomonadota</taxon>
        <taxon>Alphaproteobacteria</taxon>
        <taxon>Rhodobacterales</taxon>
        <taxon>Paracoccaceae</taxon>
        <taxon>Paracoccus</taxon>
    </lineage>
</organism>
<dbReference type="Pfam" id="PF10074">
    <property type="entry name" value="RovC_DNA-bd"/>
    <property type="match status" value="1"/>
</dbReference>
<gene>
    <name evidence="2" type="ORF">SAMN04489859_10467</name>
</gene>
<proteinExistence type="predicted"/>
<dbReference type="InterPro" id="IPR018754">
    <property type="entry name" value="RovC-like_DNA-bd"/>
</dbReference>
<protein>
    <submittedName>
        <fullName evidence="2">Uncharacterized conserved protein</fullName>
    </submittedName>
</protein>
<dbReference type="Proteomes" id="UP000199054">
    <property type="component" value="Unassembled WGS sequence"/>
</dbReference>
<evidence type="ECO:0000259" key="1">
    <source>
        <dbReference type="Pfam" id="PF10074"/>
    </source>
</evidence>